<sequence length="313" mass="34685">MAKSQNLYFYSPEGLALIKHTGASVLLRAAGRALAQRDDGHAAIYATDAQGSVMRLMGYEPCSMNYTAYGYDNDKAGASLLRYSGQRKEPSTGYYLLGSGYRAFISGWVMRFNAPDSLSPFGEGGFNAYSYCAGDPINKIDPSGHMPKGLFGRQKQPVQARQNVGITITDAQRKLNYLMDDRLETIADETRARRAPILKMASSVAKSSGGSTADVLAYQRTNNGQWVDELRTRTHFVDVDLVPVEAAGASTTRDINVLRTDIRNYKTLDNTDPRLVAEQKLSVELQKIKSLHSRMIASIRRAKVKREWLNTPK</sequence>
<dbReference type="SUPFAM" id="SSF56399">
    <property type="entry name" value="ADP-ribosylation"/>
    <property type="match status" value="1"/>
</dbReference>
<gene>
    <name evidence="1" type="ORF">ABH853_01310</name>
</gene>
<protein>
    <submittedName>
        <fullName evidence="1">RHS repeat-associated core domain-containing protein</fullName>
    </submittedName>
</protein>
<dbReference type="EMBL" id="CP157179">
    <property type="protein sequence ID" value="XBG32026.1"/>
    <property type="molecule type" value="Genomic_DNA"/>
</dbReference>
<evidence type="ECO:0000313" key="1">
    <source>
        <dbReference type="EMBL" id="XBG32026.1"/>
    </source>
</evidence>
<proteinExistence type="predicted"/>
<dbReference type="Gene3D" id="2.180.10.10">
    <property type="entry name" value="RHS repeat-associated core"/>
    <property type="match status" value="1"/>
</dbReference>
<reference evidence="1" key="2">
    <citation type="submission" date="2024-05" db="EMBL/GenBank/DDBJ databases">
        <authorList>
            <person name="Mellies J."/>
            <person name="Newton I."/>
        </authorList>
    </citation>
    <scope>NUCLEOTIDE SEQUENCE</scope>
    <source>
        <strain evidence="1">13.2</strain>
    </source>
</reference>
<organism evidence="1">
    <name type="scientific">Pseudomonas sp. 13.2</name>
    <dbReference type="NCBI Taxonomy" id="3144665"/>
    <lineage>
        <taxon>Bacteria</taxon>
        <taxon>Pseudomonadati</taxon>
        <taxon>Pseudomonadota</taxon>
        <taxon>Gammaproteobacteria</taxon>
        <taxon>Pseudomonadales</taxon>
        <taxon>Pseudomonadaceae</taxon>
        <taxon>Pseudomonas</taxon>
    </lineage>
</organism>
<dbReference type="AlphaFoldDB" id="A0AAU7BHM9"/>
<dbReference type="InterPro" id="IPR022385">
    <property type="entry name" value="Rhs_assc_core"/>
</dbReference>
<reference evidence="1" key="1">
    <citation type="journal article" date="2019" name="Microbiol. Resour. Announc.">
        <title>Draft Genome Sequences of Five Environmental Bacterial Isolates That Degrade Polyethylene Terephthalate Plastic.</title>
        <authorList>
            <person name="Leon-Zayas R."/>
            <person name="Roberts C."/>
            <person name="Vague M."/>
            <person name="Mellies J.L."/>
        </authorList>
    </citation>
    <scope>NUCLEOTIDE SEQUENCE</scope>
    <source>
        <strain evidence="1">13.2</strain>
    </source>
</reference>
<accession>A0AAU7BHM9</accession>
<name>A0AAU7BHM9_9PSED</name>
<dbReference type="NCBIfam" id="TIGR03696">
    <property type="entry name" value="Rhs_assc_core"/>
    <property type="match status" value="1"/>
</dbReference>